<dbReference type="InterPro" id="IPR006700">
    <property type="entry name" value="RsmE"/>
</dbReference>
<dbReference type="NCBIfam" id="TIGR00046">
    <property type="entry name" value="RsmE family RNA methyltransferase"/>
    <property type="match status" value="1"/>
</dbReference>
<comment type="catalytic activity">
    <reaction evidence="11 12">
        <text>uridine(1498) in 16S rRNA + S-adenosyl-L-methionine = N(3)-methyluridine(1498) in 16S rRNA + S-adenosyl-L-homocysteine + H(+)</text>
        <dbReference type="Rhea" id="RHEA:42920"/>
        <dbReference type="Rhea" id="RHEA-COMP:10283"/>
        <dbReference type="Rhea" id="RHEA-COMP:10284"/>
        <dbReference type="ChEBI" id="CHEBI:15378"/>
        <dbReference type="ChEBI" id="CHEBI:57856"/>
        <dbReference type="ChEBI" id="CHEBI:59789"/>
        <dbReference type="ChEBI" id="CHEBI:65315"/>
        <dbReference type="ChEBI" id="CHEBI:74502"/>
        <dbReference type="EC" id="2.1.1.193"/>
    </reaction>
</comment>
<dbReference type="InterPro" id="IPR029026">
    <property type="entry name" value="tRNA_m1G_MTases_N"/>
</dbReference>
<dbReference type="SUPFAM" id="SSF75217">
    <property type="entry name" value="alpha/beta knot"/>
    <property type="match status" value="1"/>
</dbReference>
<keyword evidence="7 12" id="KW-0489">Methyltransferase</keyword>
<evidence type="ECO:0000256" key="3">
    <source>
        <dbReference type="ARBA" id="ARBA00012328"/>
    </source>
</evidence>
<dbReference type="GO" id="GO:0070042">
    <property type="term" value="F:rRNA (uridine-N3-)-methyltransferase activity"/>
    <property type="evidence" value="ECO:0007669"/>
    <property type="project" value="TreeGrafter"/>
</dbReference>
<comment type="subcellular location">
    <subcellularLocation>
        <location evidence="1 12">Cytoplasm</location>
    </subcellularLocation>
</comment>
<dbReference type="NCBIfam" id="NF008691">
    <property type="entry name" value="PRK11713.1-4"/>
    <property type="match status" value="1"/>
</dbReference>
<evidence type="ECO:0000256" key="4">
    <source>
        <dbReference type="ARBA" id="ARBA00013673"/>
    </source>
</evidence>
<evidence type="ECO:0000256" key="2">
    <source>
        <dbReference type="ARBA" id="ARBA00005528"/>
    </source>
</evidence>
<dbReference type="InterPro" id="IPR046887">
    <property type="entry name" value="RsmE_PUA-like"/>
</dbReference>
<evidence type="ECO:0000256" key="1">
    <source>
        <dbReference type="ARBA" id="ARBA00004496"/>
    </source>
</evidence>
<name>A0A0R1FBM3_9LACO</name>
<comment type="similarity">
    <text evidence="2 12">Belongs to the RNA methyltransferase RsmE family.</text>
</comment>
<dbReference type="RefSeq" id="WP_003676954.1">
    <property type="nucleotide sequence ID" value="NZ_AZCN01000025.1"/>
</dbReference>
<evidence type="ECO:0000256" key="7">
    <source>
        <dbReference type="ARBA" id="ARBA00022603"/>
    </source>
</evidence>
<dbReference type="Proteomes" id="UP000051181">
    <property type="component" value="Unassembled WGS sequence"/>
</dbReference>
<proteinExistence type="inferred from homology"/>
<reference evidence="15 16" key="1">
    <citation type="journal article" date="2015" name="Genome Announc.">
        <title>Expanding the biotechnology potential of lactobacilli through comparative genomics of 213 strains and associated genera.</title>
        <authorList>
            <person name="Sun Z."/>
            <person name="Harris H.M."/>
            <person name="McCann A."/>
            <person name="Guo C."/>
            <person name="Argimon S."/>
            <person name="Zhang W."/>
            <person name="Yang X."/>
            <person name="Jeffery I.B."/>
            <person name="Cooney J.C."/>
            <person name="Kagawa T.F."/>
            <person name="Liu W."/>
            <person name="Song Y."/>
            <person name="Salvetti E."/>
            <person name="Wrobel A."/>
            <person name="Rasinkangas P."/>
            <person name="Parkhill J."/>
            <person name="Rea M.C."/>
            <person name="O'Sullivan O."/>
            <person name="Ritari J."/>
            <person name="Douillard F.P."/>
            <person name="Paul Ross R."/>
            <person name="Yang R."/>
            <person name="Briner A.E."/>
            <person name="Felis G.E."/>
            <person name="de Vos W.M."/>
            <person name="Barrangou R."/>
            <person name="Klaenhammer T.R."/>
            <person name="Caufield P.W."/>
            <person name="Cui Y."/>
            <person name="Zhang H."/>
            <person name="O'Toole P.W."/>
        </authorList>
    </citation>
    <scope>NUCLEOTIDE SEQUENCE [LARGE SCALE GENOMIC DNA]</scope>
    <source>
        <strain evidence="15 16">DSM 20001</strain>
    </source>
</reference>
<accession>A0A0R1FBM3</accession>
<dbReference type="Pfam" id="PF04452">
    <property type="entry name" value="Methyltrans_RNA"/>
    <property type="match status" value="1"/>
</dbReference>
<dbReference type="GO" id="GO:0005737">
    <property type="term" value="C:cytoplasm"/>
    <property type="evidence" value="ECO:0007669"/>
    <property type="project" value="UniProtKB-SubCell"/>
</dbReference>
<gene>
    <name evidence="15" type="ORF">FD22_GL000982</name>
</gene>
<feature type="domain" description="Ribosomal RNA small subunit methyltransferase E methyltransferase" evidence="13">
    <location>
        <begin position="73"/>
        <end position="240"/>
    </location>
</feature>
<keyword evidence="8 12" id="KW-0808">Transferase</keyword>
<dbReference type="Pfam" id="PF20260">
    <property type="entry name" value="PUA_4"/>
    <property type="match status" value="1"/>
</dbReference>
<sequence length="252" mass="27321">MQRYFISDQVPAGGQVTITGESARHIQRVMRAQVGDQLEVVTGDRRAYRSKIEALQPDGVSVHLADTALTSPELPNQVIIACSIAKKDKADWIVQKGTELGASGFIFFSSQYGVAKWEPARQAKKLTRLRKIALEAARQSHRDQIPTVDIMAGLTELTQVTKDFGIVAYEESAKQGETAALVATAQQLVGGQTLIAVFGPEGGLAPTEVEQLRQADFNVAGLGPRILRAETAPLYLLSALSTLWELLAPQNK</sequence>
<keyword evidence="5 12" id="KW-0963">Cytoplasm</keyword>
<dbReference type="GO" id="GO:0070475">
    <property type="term" value="P:rRNA base methylation"/>
    <property type="evidence" value="ECO:0007669"/>
    <property type="project" value="TreeGrafter"/>
</dbReference>
<evidence type="ECO:0000256" key="8">
    <source>
        <dbReference type="ARBA" id="ARBA00022679"/>
    </source>
</evidence>
<dbReference type="PANTHER" id="PTHR30027">
    <property type="entry name" value="RIBOSOMAL RNA SMALL SUBUNIT METHYLTRANSFERASE E"/>
    <property type="match status" value="1"/>
</dbReference>
<dbReference type="AlphaFoldDB" id="A0A0R1FBM3"/>
<evidence type="ECO:0000256" key="5">
    <source>
        <dbReference type="ARBA" id="ARBA00022490"/>
    </source>
</evidence>
<dbReference type="SUPFAM" id="SSF88697">
    <property type="entry name" value="PUA domain-like"/>
    <property type="match status" value="1"/>
</dbReference>
<evidence type="ECO:0000256" key="9">
    <source>
        <dbReference type="ARBA" id="ARBA00022691"/>
    </source>
</evidence>
<dbReference type="GeneID" id="65917043"/>
<evidence type="ECO:0000313" key="15">
    <source>
        <dbReference type="EMBL" id="KRK17185.1"/>
    </source>
</evidence>
<dbReference type="Gene3D" id="3.40.1280.10">
    <property type="match status" value="1"/>
</dbReference>
<evidence type="ECO:0000313" key="16">
    <source>
        <dbReference type="Proteomes" id="UP000051181"/>
    </source>
</evidence>
<dbReference type="InterPro" id="IPR015947">
    <property type="entry name" value="PUA-like_sf"/>
</dbReference>
<dbReference type="PANTHER" id="PTHR30027:SF3">
    <property type="entry name" value="16S RRNA (URACIL(1498)-N(3))-METHYLTRANSFERASE"/>
    <property type="match status" value="1"/>
</dbReference>
<dbReference type="InterPro" id="IPR046886">
    <property type="entry name" value="RsmE_MTase_dom"/>
</dbReference>
<dbReference type="InterPro" id="IPR029028">
    <property type="entry name" value="Alpha/beta_knot_MTases"/>
</dbReference>
<dbReference type="CDD" id="cd18084">
    <property type="entry name" value="RsmE-like"/>
    <property type="match status" value="1"/>
</dbReference>
<evidence type="ECO:0000256" key="6">
    <source>
        <dbReference type="ARBA" id="ARBA00022552"/>
    </source>
</evidence>
<evidence type="ECO:0000259" key="13">
    <source>
        <dbReference type="Pfam" id="PF04452"/>
    </source>
</evidence>
<keyword evidence="6 12" id="KW-0698">rRNA processing</keyword>
<evidence type="ECO:0000256" key="12">
    <source>
        <dbReference type="PIRNR" id="PIRNR015601"/>
    </source>
</evidence>
<comment type="caution">
    <text evidence="15">The sequence shown here is derived from an EMBL/GenBank/DDBJ whole genome shotgun (WGS) entry which is preliminary data.</text>
</comment>
<organism evidence="15 16">
    <name type="scientific">Loigolactobacillus coryniformis subsp. coryniformis KCTC 3167 = DSM 20001</name>
    <dbReference type="NCBI Taxonomy" id="913848"/>
    <lineage>
        <taxon>Bacteria</taxon>
        <taxon>Bacillati</taxon>
        <taxon>Bacillota</taxon>
        <taxon>Bacilli</taxon>
        <taxon>Lactobacillales</taxon>
        <taxon>Lactobacillaceae</taxon>
        <taxon>Loigolactobacillus</taxon>
    </lineage>
</organism>
<dbReference type="EC" id="2.1.1.193" evidence="3 12"/>
<protein>
    <recommendedName>
        <fullName evidence="4 12">Ribosomal RNA small subunit methyltransferase E</fullName>
        <ecNumber evidence="3 12">2.1.1.193</ecNumber>
    </recommendedName>
</protein>
<evidence type="ECO:0000256" key="11">
    <source>
        <dbReference type="ARBA" id="ARBA00047944"/>
    </source>
</evidence>
<feature type="domain" description="Ribosomal RNA small subunit methyltransferase E PUA-like" evidence="14">
    <location>
        <begin position="18"/>
        <end position="62"/>
    </location>
</feature>
<evidence type="ECO:0000259" key="14">
    <source>
        <dbReference type="Pfam" id="PF20260"/>
    </source>
</evidence>
<comment type="function">
    <text evidence="10 12">Specifically methylates the N3 position of the uracil ring of uridine 1498 (m3U1498) in 16S rRNA. Acts on the fully assembled 30S ribosomal subunit.</text>
</comment>
<keyword evidence="9 12" id="KW-0949">S-adenosyl-L-methionine</keyword>
<evidence type="ECO:0000256" key="10">
    <source>
        <dbReference type="ARBA" id="ARBA00025699"/>
    </source>
</evidence>
<dbReference type="EMBL" id="AZCN01000025">
    <property type="protein sequence ID" value="KRK17185.1"/>
    <property type="molecule type" value="Genomic_DNA"/>
</dbReference>
<dbReference type="eggNOG" id="COG1385">
    <property type="taxonomic scope" value="Bacteria"/>
</dbReference>
<dbReference type="PIRSF" id="PIRSF015601">
    <property type="entry name" value="MTase_slr0722"/>
    <property type="match status" value="1"/>
</dbReference>
<dbReference type="PATRIC" id="fig|913848.6.peg.1014"/>